<protein>
    <recommendedName>
        <fullName evidence="1">Sulfatase N-terminal domain-containing protein</fullName>
    </recommendedName>
</protein>
<dbReference type="EMBL" id="ADCP02000002">
    <property type="protein sequence ID" value="EFV46072.1"/>
    <property type="molecule type" value="Genomic_DNA"/>
</dbReference>
<dbReference type="InterPro" id="IPR000917">
    <property type="entry name" value="Sulfatase_N"/>
</dbReference>
<reference evidence="2 3" key="1">
    <citation type="submission" date="2010-10" db="EMBL/GenBank/DDBJ databases">
        <authorList>
            <consortium name="The Broad Institute Genome Sequencing Platform"/>
            <person name="Ward D."/>
            <person name="Earl A."/>
            <person name="Feldgarden M."/>
            <person name="Young S.K."/>
            <person name="Gargeya S."/>
            <person name="Zeng Q."/>
            <person name="Alvarado L."/>
            <person name="Berlin A."/>
            <person name="Bochicchio J."/>
            <person name="Chapman S.B."/>
            <person name="Chen Z."/>
            <person name="Freedman E."/>
            <person name="Gellesch M."/>
            <person name="Goldberg J."/>
            <person name="Griggs A."/>
            <person name="Gujja S."/>
            <person name="Heilman E."/>
            <person name="Heiman D."/>
            <person name="Howarth C."/>
            <person name="Mehta T."/>
            <person name="Neiman D."/>
            <person name="Pearson M."/>
            <person name="Roberts A."/>
            <person name="Saif S."/>
            <person name="Shea T."/>
            <person name="Shenoy N."/>
            <person name="Sisk P."/>
            <person name="Stolte C."/>
            <person name="Sykes S."/>
            <person name="White J."/>
            <person name="Yandava C."/>
            <person name="Allen-Vercoe E."/>
            <person name="Sibley C."/>
            <person name="Ambrose C.E."/>
            <person name="Strauss J."/>
            <person name="Daigneault M."/>
            <person name="Haas B."/>
            <person name="Nusbaum C."/>
            <person name="Birren B."/>
        </authorList>
    </citation>
    <scope>NUCLEOTIDE SEQUENCE [LARGE SCALE GENOMIC DNA]</scope>
    <source>
        <strain evidence="2 3">3_1_6</strain>
    </source>
</reference>
<dbReference type="Pfam" id="PF00884">
    <property type="entry name" value="Sulfatase"/>
    <property type="match status" value="1"/>
</dbReference>
<dbReference type="STRING" id="563192.HMPREF0179_00112"/>
<dbReference type="RefSeq" id="WP_005024049.1">
    <property type="nucleotide sequence ID" value="NZ_KE150239.1"/>
</dbReference>
<dbReference type="PANTHER" id="PTHR43751">
    <property type="entry name" value="SULFATASE"/>
    <property type="match status" value="1"/>
</dbReference>
<dbReference type="SUPFAM" id="SSF53649">
    <property type="entry name" value="Alkaline phosphatase-like"/>
    <property type="match status" value="1"/>
</dbReference>
<comment type="caution">
    <text evidence="2">The sequence shown here is derived from an EMBL/GenBank/DDBJ whole genome shotgun (WGS) entry which is preliminary data.</text>
</comment>
<dbReference type="eggNOG" id="COG3119">
    <property type="taxonomic scope" value="Bacteria"/>
</dbReference>
<evidence type="ECO:0000313" key="3">
    <source>
        <dbReference type="Proteomes" id="UP000006034"/>
    </source>
</evidence>
<dbReference type="SMR" id="E5Y1P1"/>
<evidence type="ECO:0000259" key="1">
    <source>
        <dbReference type="Pfam" id="PF00884"/>
    </source>
</evidence>
<organism evidence="2 3">
    <name type="scientific">Bilophila wadsworthia (strain 3_1_6)</name>
    <dbReference type="NCBI Taxonomy" id="563192"/>
    <lineage>
        <taxon>Bacteria</taxon>
        <taxon>Pseudomonadati</taxon>
        <taxon>Thermodesulfobacteriota</taxon>
        <taxon>Desulfovibrionia</taxon>
        <taxon>Desulfovibrionales</taxon>
        <taxon>Desulfovibrionaceae</taxon>
        <taxon>Bilophila</taxon>
    </lineage>
</organism>
<sequence>MKEDRKIKNVVLIMLDTLQFNYLGCYGNKVVKTPNIDRLARQGFLFENAYSEGLPTVPVRRALMTGRFTLPYGGWQPLAPDDTTVADIMWGKNMQTALVYDTPPMRLPKYGYSRGFDFVSFNPGQELDHTSFADVPLDPALKPEDYTSPTMVFNEKGEVIDDDSTQLLDEIGCFLRQQQFRKPEDSYISRVMTDAQNWLSNRRDKTRPFLLWVDSFDPHEPWDPESVWKGEPCPYDPEYVGNPLVLAPWTPIEGRITERECEHIRALYMEKITQVDKWVGELLDSIRAQGLWDETLIVLMSDHGQPMGEGEHGHGIMRKCRPWPYEELVHVPLIMHVPGIEGGKRIKSFVQNVDVTATIMDALGELGTPQKASDFGFPTYDTSEMQGISLLPVMRGETDTVRDCAIAGYYGMSWSLITEDYSYVHWLVSEDVKDSVDCIAGSGTEMKEEMWTCTAGAKVQVPDHDELYDRKADPFQLNNIADQNPDKAREMLQQLKLVIGEIRTS</sequence>
<accession>E5Y1P1</accession>
<feature type="domain" description="Sulfatase N-terminal" evidence="1">
    <location>
        <begin position="8"/>
        <end position="364"/>
    </location>
</feature>
<proteinExistence type="predicted"/>
<dbReference type="CDD" id="cd16148">
    <property type="entry name" value="sulfatase_like"/>
    <property type="match status" value="1"/>
</dbReference>
<dbReference type="InterPro" id="IPR052701">
    <property type="entry name" value="GAG_Ulvan_Degrading_Sulfatases"/>
</dbReference>
<dbReference type="GeneID" id="78087091"/>
<gene>
    <name evidence="2" type="ORF">HMPREF0179_00112</name>
</gene>
<evidence type="ECO:0000313" key="2">
    <source>
        <dbReference type="EMBL" id="EFV46072.1"/>
    </source>
</evidence>
<reference evidence="2 3" key="2">
    <citation type="submission" date="2013-04" db="EMBL/GenBank/DDBJ databases">
        <title>The Genome Sequence of Bilophila wadsworthia 3_1_6.</title>
        <authorList>
            <consortium name="The Broad Institute Genomics Platform"/>
            <person name="Earl A."/>
            <person name="Ward D."/>
            <person name="Feldgarden M."/>
            <person name="Gevers D."/>
            <person name="Sibley C."/>
            <person name="Strauss J."/>
            <person name="Allen-Vercoe E."/>
            <person name="Walker B."/>
            <person name="Young S."/>
            <person name="Zeng Q."/>
            <person name="Gargeya S."/>
            <person name="Fitzgerald M."/>
            <person name="Haas B."/>
            <person name="Abouelleil A."/>
            <person name="Allen A.W."/>
            <person name="Alvarado L."/>
            <person name="Arachchi H.M."/>
            <person name="Berlin A.M."/>
            <person name="Chapman S.B."/>
            <person name="Gainer-Dewar J."/>
            <person name="Goldberg J."/>
            <person name="Griggs A."/>
            <person name="Gujja S."/>
            <person name="Hansen M."/>
            <person name="Howarth C."/>
            <person name="Imamovic A."/>
            <person name="Ireland A."/>
            <person name="Larimer J."/>
            <person name="McCowan C."/>
            <person name="Murphy C."/>
            <person name="Pearson M."/>
            <person name="Poon T.W."/>
            <person name="Priest M."/>
            <person name="Roberts A."/>
            <person name="Saif S."/>
            <person name="Shea T."/>
            <person name="Sisk P."/>
            <person name="Sykes S."/>
            <person name="Wortman J."/>
            <person name="Nusbaum C."/>
            <person name="Birren B."/>
        </authorList>
    </citation>
    <scope>NUCLEOTIDE SEQUENCE [LARGE SCALE GENOMIC DNA]</scope>
    <source>
        <strain evidence="2 3">3_1_6</strain>
    </source>
</reference>
<dbReference type="Gene3D" id="3.40.720.10">
    <property type="entry name" value="Alkaline Phosphatase, subunit A"/>
    <property type="match status" value="1"/>
</dbReference>
<dbReference type="Gene3D" id="3.30.1120.10">
    <property type="match status" value="1"/>
</dbReference>
<dbReference type="PANTHER" id="PTHR43751:SF3">
    <property type="entry name" value="SULFATASE N-TERMINAL DOMAIN-CONTAINING PROTEIN"/>
    <property type="match status" value="1"/>
</dbReference>
<dbReference type="OrthoDB" id="5500422at2"/>
<dbReference type="AlphaFoldDB" id="E5Y1P1"/>
<dbReference type="InterPro" id="IPR017850">
    <property type="entry name" value="Alkaline_phosphatase_core_sf"/>
</dbReference>
<dbReference type="HOGENOM" id="CLU_006332_14_0_7"/>
<dbReference type="Proteomes" id="UP000006034">
    <property type="component" value="Unassembled WGS sequence"/>
</dbReference>
<name>E5Y1P1_BILW3</name>
<keyword evidence="3" id="KW-1185">Reference proteome</keyword>